<comment type="function">
    <text evidence="1">Aids in the defense against invading fungal pathogens by degrading their cell wall chitosan.</text>
</comment>
<dbReference type="Pfam" id="PF01374">
    <property type="entry name" value="Glyco_hydro_46"/>
    <property type="match status" value="1"/>
</dbReference>
<protein>
    <recommendedName>
        <fullName evidence="1">Chitosanase</fullName>
        <ecNumber evidence="1">3.2.1.132</ecNumber>
    </recommendedName>
</protein>
<keyword evidence="1" id="KW-0326">Glycosidase</keyword>
<comment type="catalytic activity">
    <reaction evidence="1">
        <text>Endohydrolysis of beta-(1-&gt;4)-linkages between D-glucosamine residues in a partly acetylated chitosan.</text>
        <dbReference type="EC" id="3.2.1.132"/>
    </reaction>
</comment>
<sequence length="303" mass="32480">MKRAGCLLLAAAPVAITAVVYLFTPGSSDADAPGNRASASAPSPGAENAKVRAEDEGTADDEAIADAPPGLAAPDKKELAHKLVATARDSTLDWRTTYGLIEDVGDGRGYTAGIVGFCTGTHDLLALVERYTKAHPDNGLAAYLPALREVDGTDSHEGLDPGFTAAWRAESQVPAFREAQETERDDVYFDPAVRLAKLDGLGTLGQFIYYDAMVLHGPGTDADSFYGLREHALDEAKPPAQGGDEKAYLNAFLDVRREAMRTEATSRDTSRIDTAQRRFLDAGNMELSTPLVWAVYGETYRVP</sequence>
<name>A0A918BI70_9ACTN</name>
<dbReference type="RefSeq" id="WP_189218387.1">
    <property type="nucleotide sequence ID" value="NZ_BMQK01000009.1"/>
</dbReference>
<dbReference type="InterPro" id="IPR023346">
    <property type="entry name" value="Lysozyme-like_dom_sf"/>
</dbReference>
<dbReference type="Gene3D" id="1.20.141.10">
    <property type="entry name" value="Chitosanase, subunit A, domain 1"/>
    <property type="match status" value="1"/>
</dbReference>
<proteinExistence type="inferred from homology"/>
<organism evidence="3 4">
    <name type="scientific">Streptomyces ruber</name>
    <dbReference type="NCBI Taxonomy" id="83378"/>
    <lineage>
        <taxon>Bacteria</taxon>
        <taxon>Bacillati</taxon>
        <taxon>Actinomycetota</taxon>
        <taxon>Actinomycetes</taxon>
        <taxon>Kitasatosporales</taxon>
        <taxon>Streptomycetaceae</taxon>
        <taxon>Streptomyces</taxon>
    </lineage>
</organism>
<dbReference type="Proteomes" id="UP000620156">
    <property type="component" value="Unassembled WGS sequence"/>
</dbReference>
<dbReference type="InterPro" id="IPR023099">
    <property type="entry name" value="Glyco_hydro_46_N"/>
</dbReference>
<evidence type="ECO:0000313" key="3">
    <source>
        <dbReference type="EMBL" id="GGQ67574.1"/>
    </source>
</evidence>
<accession>A0A918BI70</accession>
<keyword evidence="4" id="KW-1185">Reference proteome</keyword>
<dbReference type="PIRSF" id="PIRSF036551">
    <property type="entry name" value="Chitosanase"/>
    <property type="match status" value="1"/>
</dbReference>
<gene>
    <name evidence="3" type="ORF">GCM10010145_41820</name>
</gene>
<dbReference type="SUPFAM" id="SSF53955">
    <property type="entry name" value="Lysozyme-like"/>
    <property type="match status" value="1"/>
</dbReference>
<evidence type="ECO:0000313" key="4">
    <source>
        <dbReference type="Proteomes" id="UP000620156"/>
    </source>
</evidence>
<dbReference type="GO" id="GO:0005975">
    <property type="term" value="P:carbohydrate metabolic process"/>
    <property type="evidence" value="ECO:0007669"/>
    <property type="project" value="UniProtKB-UniRule"/>
</dbReference>
<dbReference type="EC" id="3.2.1.132" evidence="1"/>
<dbReference type="CDD" id="cd00978">
    <property type="entry name" value="chitosanase_GH46"/>
    <property type="match status" value="1"/>
</dbReference>
<keyword evidence="1" id="KW-0378">Hydrolase</keyword>
<comment type="similarity">
    <text evidence="1">Belongs to the glycosyl hydrolase 46 family.</text>
</comment>
<dbReference type="EMBL" id="BMQK01000009">
    <property type="protein sequence ID" value="GGQ67574.1"/>
    <property type="molecule type" value="Genomic_DNA"/>
</dbReference>
<reference evidence="3" key="1">
    <citation type="journal article" date="2014" name="Int. J. Syst. Evol. Microbiol.">
        <title>Complete genome sequence of Corynebacterium casei LMG S-19264T (=DSM 44701T), isolated from a smear-ripened cheese.</title>
        <authorList>
            <consortium name="US DOE Joint Genome Institute (JGI-PGF)"/>
            <person name="Walter F."/>
            <person name="Albersmeier A."/>
            <person name="Kalinowski J."/>
            <person name="Ruckert C."/>
        </authorList>
    </citation>
    <scope>NUCLEOTIDE SEQUENCE</scope>
    <source>
        <strain evidence="3">JCM 3131</strain>
    </source>
</reference>
<dbReference type="InterPro" id="IPR000400">
    <property type="entry name" value="Glyco_hydro_46"/>
</dbReference>
<evidence type="ECO:0000256" key="1">
    <source>
        <dbReference type="PIRNR" id="PIRNR036551"/>
    </source>
</evidence>
<dbReference type="AlphaFoldDB" id="A0A918BI70"/>
<comment type="caution">
    <text evidence="3">The sequence shown here is derived from an EMBL/GenBank/DDBJ whole genome shotgun (WGS) entry which is preliminary data.</text>
</comment>
<feature type="region of interest" description="Disordered" evidence="2">
    <location>
        <begin position="31"/>
        <end position="70"/>
    </location>
</feature>
<evidence type="ECO:0000256" key="2">
    <source>
        <dbReference type="SAM" id="MobiDB-lite"/>
    </source>
</evidence>
<reference evidence="3" key="2">
    <citation type="submission" date="2020-09" db="EMBL/GenBank/DDBJ databases">
        <authorList>
            <person name="Sun Q."/>
            <person name="Ohkuma M."/>
        </authorList>
    </citation>
    <scope>NUCLEOTIDE SEQUENCE</scope>
    <source>
        <strain evidence="3">JCM 3131</strain>
    </source>
</reference>
<dbReference type="Gene3D" id="3.30.386.10">
    <property type="entry name" value="Chitosanase, subunit A, domain 2"/>
    <property type="match status" value="1"/>
</dbReference>
<dbReference type="GO" id="GO:0005576">
    <property type="term" value="C:extracellular region"/>
    <property type="evidence" value="ECO:0007669"/>
    <property type="project" value="UniProtKB-SubCell"/>
</dbReference>
<comment type="subcellular location">
    <subcellularLocation>
        <location evidence="1">Secreted</location>
    </subcellularLocation>
</comment>
<keyword evidence="1" id="KW-0964">Secreted</keyword>
<dbReference type="GO" id="GO:0016977">
    <property type="term" value="F:chitosanase activity"/>
    <property type="evidence" value="ECO:0007669"/>
    <property type="project" value="UniProtKB-UniRule"/>
</dbReference>